<feature type="compositionally biased region" description="Low complexity" evidence="3">
    <location>
        <begin position="1620"/>
        <end position="1630"/>
    </location>
</feature>
<feature type="region of interest" description="Disordered" evidence="3">
    <location>
        <begin position="948"/>
        <end position="1053"/>
    </location>
</feature>
<dbReference type="PANTHER" id="PTHR47092">
    <property type="entry name" value="CAT EYE SYNDROME CRITICAL REGION PROTEIN 2"/>
    <property type="match status" value="1"/>
</dbReference>
<dbReference type="InterPro" id="IPR036427">
    <property type="entry name" value="Bromodomain-like_sf"/>
</dbReference>
<feature type="compositionally biased region" description="Polar residues" evidence="3">
    <location>
        <begin position="1031"/>
        <end position="1043"/>
    </location>
</feature>
<feature type="region of interest" description="Disordered" evidence="3">
    <location>
        <begin position="309"/>
        <end position="349"/>
    </location>
</feature>
<reference evidence="6" key="1">
    <citation type="journal article" date="2011" name="PLoS Genet.">
        <title>The genome sequence of the leaf-cutter ant Atta cephalotes reveals insights into its obligate symbiotic lifestyle.</title>
        <authorList>
            <person name="Suen G."/>
            <person name="Teiling C."/>
            <person name="Li L."/>
            <person name="Holt C."/>
            <person name="Abouheif E."/>
            <person name="Bornberg-Bauer E."/>
            <person name="Bouffard P."/>
            <person name="Caldera E.J."/>
            <person name="Cash E."/>
            <person name="Cavanaugh A."/>
            <person name="Denas O."/>
            <person name="Elhaik E."/>
            <person name="Fave M.J."/>
            <person name="Gadau J."/>
            <person name="Gibson J.D."/>
            <person name="Graur D."/>
            <person name="Grubbs K.J."/>
            <person name="Hagen D.E."/>
            <person name="Harkins T.T."/>
            <person name="Helmkampf M."/>
            <person name="Hu H."/>
            <person name="Johnson B.R."/>
            <person name="Kim J."/>
            <person name="Marsh S.E."/>
            <person name="Moeller J.A."/>
            <person name="Munoz-Torres M.C."/>
            <person name="Murphy M.C."/>
            <person name="Naughton M.C."/>
            <person name="Nigam S."/>
            <person name="Overson R."/>
            <person name="Rajakumar R."/>
            <person name="Reese J.T."/>
            <person name="Scott J.J."/>
            <person name="Smith C.R."/>
            <person name="Tao S."/>
            <person name="Tsutsui N.D."/>
            <person name="Viljakainen L."/>
            <person name="Wissler L."/>
            <person name="Yandell M.D."/>
            <person name="Zimmer F."/>
            <person name="Taylor J."/>
            <person name="Slater S.C."/>
            <person name="Clifton S.W."/>
            <person name="Warren W.C."/>
            <person name="Elsik C.G."/>
            <person name="Smith C.D."/>
            <person name="Weinstock G.M."/>
            <person name="Gerardo N.M."/>
            <person name="Currie C.R."/>
        </authorList>
    </citation>
    <scope>NUCLEOTIDE SEQUENCE [LARGE SCALE GENOMIC DNA]</scope>
</reference>
<dbReference type="GO" id="GO:0090537">
    <property type="term" value="C:CERF complex"/>
    <property type="evidence" value="ECO:0007669"/>
    <property type="project" value="InterPro"/>
</dbReference>
<evidence type="ECO:0000313" key="5">
    <source>
        <dbReference type="EnsemblMetazoa" id="XP_012063391.1"/>
    </source>
</evidence>
<sequence length="2261" mass="250970">MFPTFIGILDIQSWWEVPSIAHFCSLFRAAFNLLDFDIEDLEEALLTDGGTEGRLLQELIVKLLEGCLPNDTRNDISTFNYQMFLRRLFRKKCQEYKCENPFNTDVDFELLPLRQKVEILRALCDFRLDAEDVEQSLSNLDSDSLRVEPLGHDRKNSAYWYFYGTRLYREDYIDTSNSASHKQKSKPRDKKRKKRRNRVAKEEQEEEEKEETSLINNGNDGRESVWQVVCFTQQDWSRLVEKFRDSEYDTERKLYRTLSEDFMPEIPKLFDLKEKQQRRKLLQRNSSRVLRSQESATQMDAVMVRSKIRTKTTKGTKKGTQASKSYIKEETSPPLPTPPVQKKGRQTNNSLASAVGQIVIHTRDEVEDLEKKKGIGNHGDGNYVSHNYGYKYGYSFGIEEEERCVGMHKVLESVKDHVDAWPFIEPVDEDYAPRYYSVVRRPMDLKTMEEKLENGSYKSLSQFKRDFRLIVDNCRQYNGSDNEYTDMAINLKEAFDKAVSRYLESETSSDEDATSPRSLAGSPTSLSYPSRHLSSSHHNARKRSKKSTKKSKSYKPESKTKSKSNEKVDEDEKRNKSIKVAKKKRGKKKGKKVKEEELDEDEEEQEDQESEDAISETSIVTSKRRKNVDVNSLLKTKKQPKESEGLKTSNKKASKERHQSKKDSEIVRSAKEMKENKKRKEDFEEDYESPVIAKSKSRKIEKKELEEIAILTDNTKKSKLKKIEVEESDTVFEEDKKQSSHVKTKKNRKKEKSNLKTVTKSDEKSDKSHIKQKNKKSKQKEELKNGELKSQTDSKDVELESALDSKHTHISKKLSTLIGNKDVDSLDSLKDKISDRRREEKLKNEKEKQRKAGKSDTHGVHSKKVPSNSSTFHDNDKDSAKRSKSKKSTKEDKTDDTSKKHDPEISENKKSTHAKHTKGLGAEENATIQALNQATEKTLHDINKWLDDAPRLSGFSSGSDSPVLHTSSMESNRSGSKVEVARKRPSSIKIFSPHGPSRPKKIQRTIDRLQPGKSKGNLLLKKPLNVPNANTNDSANYSTSDNDQSNKDNDEEPKLSLGTVLKNVDSIQLICKSLVSSPNPNLSNDEEEDHSFTTIQTAVKEEKTNVKEVTKTSSTIEEKEAVRSGMEEAQKPKSATPNLSAWIKAFGAPKSKKKDEEAEEVAIKKDGDSQEAFCGRQRRLSTGGSSVSESVSSFSQESPPAPRAAHSPQCQPVITPTEPIRGAGFYQDALSAGSSPYNSPYYATPPRYSAQLPPTPSPQNHPLSPAYPSYEQPPSVYPQVHAQPPYQSPYQKSSPQDNAEAYPQMSPQRFPQQLSANNQNQSPVYPQHSPQAIQPVYPQPSPQTPPSNYSQPSPQQPSTPNYSQPSPQQNAVTNYSQSSPQAVTNYPQASPQQQHSPYSQSSPQTPPNYSQPSPQQHSPYAQSSPQQPAGYGRLSPQPPPANYSQSSPQPPNAYAQPSPQPPNFSSQSSPQTHPANYSQPSPQPPYPTPQHDRSYSQSSHQQIQTFPQHSPQASSPFSEPSPQNSPYSQSSPQSLTNYPQSSPQQPASYSHPLHSPQTPPNYSQLSPQQTSGTATATAAAAAAAVAAVNYSQPSPQSRNYPQSSPQQKSTCNPAQPPQQSPGYPQSSPQQTANYSQLQSSKNSEEYAAQATVSPASYPQDFKQNPSYIQQSPTISSSVNEAEHRTEYLKSNTTEKPMTGDQQRNFPVQSESLNLNANHQIYQSSSQYPPTYPNSFSNIELQRSVSRHGGQQQTQQQQQSTPQESRTGFTEIQPRGFLGKAPSSGSDQLPTSAPDQPQLLAFQQNLTTAHESLYPSGFQPSGYSLPPPNSRPVYPSPHYFDASSKSAGGGGASGSPSSNPPPMKKRAYEPPSTESNTRGLPQESTVTRPSQEQFPSFEPMMTLSQPETVSVSQFDGTPFVGGLVDSMATNSAYARLSLGLVGRTSGKEQQQLLTIPRPPPGTKPEHLAAYGRSAAPAELEQLNLLQSLQAAKNSQGILTISRRAGESDVRGTPMATITPTVTPSKTKRNRKSKHPQQQEQPSATVAVTTVATTSVVAAAADQQQTAGMPAFPQYATASAATAADSISALKTAAVAVPPPAGSAFNFAASASGATTGHAPPFPYDKDATAAAAFAFLTDEFRNPGSYYNMALRQQQQQQQQQQSQPPMVPPTVTNASGQPTACNKLSNQPPPRNYPPPHSFLHSAAAAAAAQRSAAAAYVPPVSAYVTPHGPNLTVDQAAYQQYIHSLYALQPPPHHHRPSWL</sequence>
<dbReference type="SMART" id="SM00297">
    <property type="entry name" value="BROMO"/>
    <property type="match status" value="1"/>
</dbReference>
<feature type="region of interest" description="Disordered" evidence="3">
    <location>
        <begin position="1811"/>
        <end position="1893"/>
    </location>
</feature>
<feature type="compositionally biased region" description="Polar residues" evidence="3">
    <location>
        <begin position="2170"/>
        <end position="2186"/>
    </location>
</feature>
<feature type="compositionally biased region" description="Basic and acidic residues" evidence="3">
    <location>
        <begin position="554"/>
        <end position="575"/>
    </location>
</feature>
<accession>A0A158P0T3</accession>
<feature type="compositionally biased region" description="Basic and acidic residues" evidence="3">
    <location>
        <begin position="1108"/>
        <end position="1131"/>
    </location>
</feature>
<dbReference type="GO" id="GO:0006338">
    <property type="term" value="P:chromatin remodeling"/>
    <property type="evidence" value="ECO:0007669"/>
    <property type="project" value="InterPro"/>
</dbReference>
<dbReference type="PROSITE" id="PS50014">
    <property type="entry name" value="BROMODOMAIN_2"/>
    <property type="match status" value="1"/>
</dbReference>
<feature type="compositionally biased region" description="Basic residues" evidence="3">
    <location>
        <begin position="649"/>
        <end position="660"/>
    </location>
</feature>
<dbReference type="EMBL" id="ADTU01005781">
    <property type="status" value="NOT_ANNOTATED_CDS"/>
    <property type="molecule type" value="Genomic_DNA"/>
</dbReference>
<feature type="compositionally biased region" description="Polar residues" evidence="3">
    <location>
        <begin position="1871"/>
        <end position="1893"/>
    </location>
</feature>
<feature type="compositionally biased region" description="Low complexity" evidence="3">
    <location>
        <begin position="1011"/>
        <end position="1030"/>
    </location>
</feature>
<feature type="region of interest" description="Disordered" evidence="3">
    <location>
        <begin position="506"/>
        <end position="932"/>
    </location>
</feature>
<keyword evidence="1 2" id="KW-0103">Bromodomain</keyword>
<feature type="compositionally biased region" description="Polar residues" evidence="3">
    <location>
        <begin position="1782"/>
        <end position="1794"/>
    </location>
</feature>
<evidence type="ECO:0000256" key="1">
    <source>
        <dbReference type="ARBA" id="ARBA00023117"/>
    </source>
</evidence>
<dbReference type="KEGG" id="acep:105626704"/>
<evidence type="ECO:0000313" key="6">
    <source>
        <dbReference type="Proteomes" id="UP000005205"/>
    </source>
</evidence>
<feature type="compositionally biased region" description="Polar residues" evidence="3">
    <location>
        <begin position="1688"/>
        <end position="1743"/>
    </location>
</feature>
<feature type="region of interest" description="Disordered" evidence="3">
    <location>
        <begin position="176"/>
        <end position="218"/>
    </location>
</feature>
<feature type="compositionally biased region" description="Polar residues" evidence="3">
    <location>
        <begin position="1371"/>
        <end position="1385"/>
    </location>
</feature>
<name>A0A158P0T3_ATTCE</name>
<feature type="compositionally biased region" description="Low complexity" evidence="3">
    <location>
        <begin position="2152"/>
        <end position="2163"/>
    </location>
</feature>
<feature type="compositionally biased region" description="Low complexity" evidence="3">
    <location>
        <begin position="1518"/>
        <end position="1548"/>
    </location>
</feature>
<feature type="compositionally biased region" description="Pro residues" evidence="3">
    <location>
        <begin position="2187"/>
        <end position="2197"/>
    </location>
</feature>
<feature type="compositionally biased region" description="Polar residues" evidence="3">
    <location>
        <begin position="1495"/>
        <end position="1517"/>
    </location>
</feature>
<feature type="compositionally biased region" description="Basic residues" evidence="3">
    <location>
        <begin position="576"/>
        <end position="592"/>
    </location>
</feature>
<dbReference type="STRING" id="12957.A0A158P0T3"/>
<evidence type="ECO:0000256" key="2">
    <source>
        <dbReference type="PROSITE-ProRule" id="PRU00035"/>
    </source>
</evidence>
<dbReference type="CDD" id="cd05509">
    <property type="entry name" value="Bromo_gcn5_like"/>
    <property type="match status" value="1"/>
</dbReference>
<feature type="compositionally biased region" description="Basic residues" evidence="3">
    <location>
        <begin position="534"/>
        <end position="553"/>
    </location>
</feature>
<dbReference type="InterPro" id="IPR001487">
    <property type="entry name" value="Bromodomain"/>
</dbReference>
<feature type="compositionally biased region" description="Basic and acidic residues" evidence="3">
    <location>
        <begin position="888"/>
        <end position="910"/>
    </location>
</feature>
<evidence type="ECO:0000259" key="4">
    <source>
        <dbReference type="PROSITE" id="PS50014"/>
    </source>
</evidence>
<feature type="compositionally biased region" description="Basic residues" evidence="3">
    <location>
        <begin position="739"/>
        <end position="751"/>
    </location>
</feature>
<feature type="compositionally biased region" description="Polar residues" evidence="3">
    <location>
        <begin position="1631"/>
        <end position="1641"/>
    </location>
</feature>
<feature type="compositionally biased region" description="Basic and acidic residues" evidence="3">
    <location>
        <begin position="661"/>
        <end position="682"/>
    </location>
</feature>
<feature type="compositionally biased region" description="Low complexity" evidence="3">
    <location>
        <begin position="1750"/>
        <end position="1762"/>
    </location>
</feature>
<feature type="compositionally biased region" description="Low complexity" evidence="3">
    <location>
        <begin position="1830"/>
        <end position="1845"/>
    </location>
</feature>
<dbReference type="eggNOG" id="KOG1472">
    <property type="taxonomic scope" value="Eukaryota"/>
</dbReference>
<dbReference type="InterPro" id="IPR029614">
    <property type="entry name" value="CECR2"/>
</dbReference>
<feature type="compositionally biased region" description="Polar residues" evidence="3">
    <location>
        <begin position="954"/>
        <end position="975"/>
    </location>
</feature>
<organism evidence="5 6">
    <name type="scientific">Atta cephalotes</name>
    <name type="common">Leafcutter ant</name>
    <dbReference type="NCBI Taxonomy" id="12957"/>
    <lineage>
        <taxon>Eukaryota</taxon>
        <taxon>Metazoa</taxon>
        <taxon>Ecdysozoa</taxon>
        <taxon>Arthropoda</taxon>
        <taxon>Hexapoda</taxon>
        <taxon>Insecta</taxon>
        <taxon>Pterygota</taxon>
        <taxon>Neoptera</taxon>
        <taxon>Endopterygota</taxon>
        <taxon>Hymenoptera</taxon>
        <taxon>Apocrita</taxon>
        <taxon>Aculeata</taxon>
        <taxon>Formicoidea</taxon>
        <taxon>Formicidae</taxon>
        <taxon>Myrmicinae</taxon>
        <taxon>Atta</taxon>
    </lineage>
</organism>
<feature type="compositionally biased region" description="Basic and acidic residues" evidence="3">
    <location>
        <begin position="1153"/>
        <end position="1168"/>
    </location>
</feature>
<feature type="region of interest" description="Disordered" evidence="3">
    <location>
        <begin position="2004"/>
        <end position="2042"/>
    </location>
</feature>
<dbReference type="PANTHER" id="PTHR47092:SF1">
    <property type="entry name" value="CHROMATIN REMODELING REGULATOR CECR2"/>
    <property type="match status" value="1"/>
</dbReference>
<feature type="compositionally biased region" description="Low complexity" evidence="3">
    <location>
        <begin position="1283"/>
        <end position="1296"/>
    </location>
</feature>
<feature type="compositionally biased region" description="Polar residues" evidence="3">
    <location>
        <begin position="1305"/>
        <end position="1332"/>
    </location>
</feature>
<feature type="compositionally biased region" description="Polar residues" evidence="3">
    <location>
        <begin position="2014"/>
        <end position="2023"/>
    </location>
</feature>
<feature type="domain" description="Bromo" evidence="4">
    <location>
        <begin position="415"/>
        <end position="485"/>
    </location>
</feature>
<dbReference type="OrthoDB" id="303107at2759"/>
<keyword evidence="6" id="KW-1185">Reference proteome</keyword>
<dbReference type="EnsemblMetazoa" id="XM_012208001.1">
    <property type="protein sequence ID" value="XP_012063391.1"/>
    <property type="gene ID" value="LOC105626704"/>
</dbReference>
<feature type="compositionally biased region" description="Polar residues" evidence="3">
    <location>
        <begin position="1589"/>
        <end position="1612"/>
    </location>
</feature>
<dbReference type="Pfam" id="PF00439">
    <property type="entry name" value="Bromodomain"/>
    <property type="match status" value="1"/>
</dbReference>
<dbReference type="Proteomes" id="UP000005205">
    <property type="component" value="Unassembled WGS sequence"/>
</dbReference>
<feature type="compositionally biased region" description="Basic residues" evidence="3">
    <location>
        <begin position="181"/>
        <end position="198"/>
    </location>
</feature>
<feature type="compositionally biased region" description="Low complexity" evidence="3">
    <location>
        <begin position="1181"/>
        <end position="1198"/>
    </location>
</feature>
<dbReference type="SUPFAM" id="SSF47370">
    <property type="entry name" value="Bromodomain"/>
    <property type="match status" value="1"/>
</dbReference>
<reference evidence="5" key="2">
    <citation type="submission" date="2016-04" db="UniProtKB">
        <authorList>
            <consortium name="EnsemblMetazoa"/>
        </authorList>
    </citation>
    <scope>IDENTIFICATION</scope>
</reference>
<dbReference type="PRINTS" id="PR00503">
    <property type="entry name" value="BROMODOMAIN"/>
</dbReference>
<feature type="compositionally biased region" description="Low complexity" evidence="3">
    <location>
        <begin position="1386"/>
        <end position="1428"/>
    </location>
</feature>
<feature type="region of interest" description="Disordered" evidence="3">
    <location>
        <begin position="2151"/>
        <end position="2199"/>
    </location>
</feature>
<evidence type="ECO:0000256" key="3">
    <source>
        <dbReference type="SAM" id="MobiDB-lite"/>
    </source>
</evidence>
<feature type="compositionally biased region" description="Basic and acidic residues" evidence="3">
    <location>
        <begin position="779"/>
        <end position="807"/>
    </location>
</feature>
<feature type="compositionally biased region" description="Acidic residues" evidence="3">
    <location>
        <begin position="596"/>
        <end position="614"/>
    </location>
</feature>
<feature type="compositionally biased region" description="Low complexity" evidence="3">
    <location>
        <begin position="1573"/>
        <end position="1588"/>
    </location>
</feature>
<feature type="compositionally biased region" description="Low complexity" evidence="3">
    <location>
        <begin position="1346"/>
        <end position="1370"/>
    </location>
</feature>
<feature type="compositionally biased region" description="Basic and acidic residues" evidence="3">
    <location>
        <begin position="821"/>
        <end position="859"/>
    </location>
</feature>
<dbReference type="InParanoid" id="A0A158P0T3"/>
<proteinExistence type="predicted"/>
<gene>
    <name evidence="5" type="primary">105626704</name>
</gene>
<feature type="compositionally biased region" description="Polar residues" evidence="3">
    <location>
        <begin position="1560"/>
        <end position="1572"/>
    </location>
</feature>
<feature type="compositionally biased region" description="Basic residues" evidence="3">
    <location>
        <begin position="2024"/>
        <end position="2033"/>
    </location>
</feature>
<feature type="compositionally biased region" description="Basic and acidic residues" evidence="3">
    <location>
        <begin position="1044"/>
        <end position="1053"/>
    </location>
</feature>
<feature type="compositionally biased region" description="Polar residues" evidence="3">
    <location>
        <begin position="1650"/>
        <end position="1679"/>
    </location>
</feature>
<feature type="region of interest" description="Disordered" evidence="3">
    <location>
        <begin position="1108"/>
        <end position="1794"/>
    </location>
</feature>
<protein>
    <recommendedName>
        <fullName evidence="4">Bromo domain-containing protein</fullName>
    </recommendedName>
</protein>
<dbReference type="Gene3D" id="1.20.920.10">
    <property type="entry name" value="Bromodomain-like"/>
    <property type="match status" value="1"/>
</dbReference>
<feature type="compositionally biased region" description="Basic and acidic residues" evidence="3">
    <location>
        <begin position="759"/>
        <end position="769"/>
    </location>
</feature>